<reference evidence="10 11" key="1">
    <citation type="journal article" date="2023" name="Sci. Data">
        <title>Genome assembly of the Korean intertidal mud-creeper Batillaria attramentaria.</title>
        <authorList>
            <person name="Patra A.K."/>
            <person name="Ho P.T."/>
            <person name="Jun S."/>
            <person name="Lee S.J."/>
            <person name="Kim Y."/>
            <person name="Won Y.J."/>
        </authorList>
    </citation>
    <scope>NUCLEOTIDE SEQUENCE [LARGE SCALE GENOMIC DNA]</scope>
    <source>
        <strain evidence="10">Wonlab-2016</strain>
    </source>
</reference>
<dbReference type="GO" id="GO:0006417">
    <property type="term" value="P:regulation of translation"/>
    <property type="evidence" value="ECO:0007669"/>
    <property type="project" value="UniProtKB-UniRule"/>
</dbReference>
<dbReference type="Gene3D" id="4.10.60.30">
    <property type="entry name" value="Nanos, RNA-binding domain"/>
    <property type="match status" value="1"/>
</dbReference>
<evidence type="ECO:0000313" key="10">
    <source>
        <dbReference type="EMBL" id="KAK7458954.1"/>
    </source>
</evidence>
<keyword evidence="11" id="KW-1185">Reference proteome</keyword>
<protein>
    <recommendedName>
        <fullName evidence="9">Nanos-type domain-containing protein</fullName>
    </recommendedName>
</protein>
<keyword evidence="7 8" id="KW-0694">RNA-binding</keyword>
<evidence type="ECO:0000256" key="8">
    <source>
        <dbReference type="PROSITE-ProRule" id="PRU00855"/>
    </source>
</evidence>
<dbReference type="PROSITE" id="PS51522">
    <property type="entry name" value="ZF_NANOS"/>
    <property type="match status" value="1"/>
</dbReference>
<sequence>MECRWRSIWSLDEEPIALFSIGMSNDVAQYLEAFRPIWQEDIPVRPLDRPIGVRSRTRRPKKLCKFCKNNKEDKKVYEGHNLNDEHGRVVCPKLRQFTCPLCSATGDYAHTIKYCPMSDKVDHAVIMEARREIQRLNNMKRRRGKSVQ</sequence>
<dbReference type="Pfam" id="PF05741">
    <property type="entry name" value="zf-nanos"/>
    <property type="match status" value="1"/>
</dbReference>
<feature type="domain" description="Nanos-type" evidence="9">
    <location>
        <begin position="63"/>
        <end position="117"/>
    </location>
</feature>
<keyword evidence="4 8" id="KW-0863">Zinc-finger</keyword>
<organism evidence="10 11">
    <name type="scientific">Batillaria attramentaria</name>
    <dbReference type="NCBI Taxonomy" id="370345"/>
    <lineage>
        <taxon>Eukaryota</taxon>
        <taxon>Metazoa</taxon>
        <taxon>Spiralia</taxon>
        <taxon>Lophotrochozoa</taxon>
        <taxon>Mollusca</taxon>
        <taxon>Gastropoda</taxon>
        <taxon>Caenogastropoda</taxon>
        <taxon>Sorbeoconcha</taxon>
        <taxon>Cerithioidea</taxon>
        <taxon>Batillariidae</taxon>
        <taxon>Batillaria</taxon>
    </lineage>
</organism>
<name>A0ABD0J4E1_9CAEN</name>
<evidence type="ECO:0000313" key="11">
    <source>
        <dbReference type="Proteomes" id="UP001519460"/>
    </source>
</evidence>
<evidence type="ECO:0000256" key="4">
    <source>
        <dbReference type="ARBA" id="ARBA00022771"/>
    </source>
</evidence>
<evidence type="ECO:0000256" key="7">
    <source>
        <dbReference type="ARBA" id="ARBA00022884"/>
    </source>
</evidence>
<proteinExistence type="inferred from homology"/>
<evidence type="ECO:0000256" key="6">
    <source>
        <dbReference type="ARBA" id="ARBA00022845"/>
    </source>
</evidence>
<dbReference type="GO" id="GO:0003723">
    <property type="term" value="F:RNA binding"/>
    <property type="evidence" value="ECO:0007669"/>
    <property type="project" value="UniProtKB-UniRule"/>
</dbReference>
<evidence type="ECO:0000256" key="3">
    <source>
        <dbReference type="ARBA" id="ARBA00022723"/>
    </source>
</evidence>
<dbReference type="EMBL" id="JACVVK020000661">
    <property type="protein sequence ID" value="KAK7458954.1"/>
    <property type="molecule type" value="Genomic_DNA"/>
</dbReference>
<dbReference type="GO" id="GO:0008270">
    <property type="term" value="F:zinc ion binding"/>
    <property type="evidence" value="ECO:0007669"/>
    <property type="project" value="UniProtKB-KW"/>
</dbReference>
<evidence type="ECO:0000259" key="9">
    <source>
        <dbReference type="PROSITE" id="PS51522"/>
    </source>
</evidence>
<evidence type="ECO:0000256" key="2">
    <source>
        <dbReference type="ARBA" id="ARBA00022490"/>
    </source>
</evidence>
<keyword evidence="6 8" id="KW-0810">Translation regulation</keyword>
<evidence type="ECO:0000256" key="1">
    <source>
        <dbReference type="ARBA" id="ARBA00004496"/>
    </source>
</evidence>
<dbReference type="InterPro" id="IPR008705">
    <property type="entry name" value="Nanos/Xcar2"/>
</dbReference>
<keyword evidence="5" id="KW-0862">Zinc</keyword>
<comment type="similarity">
    <text evidence="8">Belongs to the nanos family.</text>
</comment>
<dbReference type="GO" id="GO:0005737">
    <property type="term" value="C:cytoplasm"/>
    <property type="evidence" value="ECO:0007669"/>
    <property type="project" value="UniProtKB-SubCell"/>
</dbReference>
<accession>A0ABD0J4E1</accession>
<dbReference type="PANTHER" id="PTHR12887">
    <property type="entry name" value="NANOS PROTEIN"/>
    <property type="match status" value="1"/>
</dbReference>
<keyword evidence="3" id="KW-0479">Metal-binding</keyword>
<comment type="subcellular location">
    <subcellularLocation>
        <location evidence="1">Cytoplasm</location>
    </subcellularLocation>
</comment>
<gene>
    <name evidence="10" type="ORF">BaRGS_00039038</name>
</gene>
<dbReference type="InterPro" id="IPR024161">
    <property type="entry name" value="Znf_nanos-typ"/>
</dbReference>
<keyword evidence="2" id="KW-0963">Cytoplasm</keyword>
<dbReference type="Proteomes" id="UP001519460">
    <property type="component" value="Unassembled WGS sequence"/>
</dbReference>
<dbReference type="InterPro" id="IPR038129">
    <property type="entry name" value="Nanos_sf"/>
</dbReference>
<comment type="caution">
    <text evidence="10">The sequence shown here is derived from an EMBL/GenBank/DDBJ whole genome shotgun (WGS) entry which is preliminary data.</text>
</comment>
<evidence type="ECO:0000256" key="5">
    <source>
        <dbReference type="ARBA" id="ARBA00022833"/>
    </source>
</evidence>
<dbReference type="AlphaFoldDB" id="A0ABD0J4E1"/>